<name>A0A8H6S6V9_9AGAR</name>
<comment type="caution">
    <text evidence="1">The sequence shown here is derived from an EMBL/GenBank/DDBJ whole genome shotgun (WGS) entry which is preliminary data.</text>
</comment>
<keyword evidence="2" id="KW-1185">Reference proteome</keyword>
<dbReference type="OrthoDB" id="3051815at2759"/>
<protein>
    <submittedName>
        <fullName evidence="1">F-box domain-containing protein</fullName>
    </submittedName>
</protein>
<dbReference type="EMBL" id="JACAZF010000011">
    <property type="protein sequence ID" value="KAF7292902.1"/>
    <property type="molecule type" value="Genomic_DNA"/>
</dbReference>
<dbReference type="RefSeq" id="XP_037215330.1">
    <property type="nucleotide sequence ID" value="XM_037368404.1"/>
</dbReference>
<accession>A0A8H6S6V9</accession>
<dbReference type="Proteomes" id="UP000636479">
    <property type="component" value="Unassembled WGS sequence"/>
</dbReference>
<sequence length="535" mass="60944">MSRFPSSKLGTNYSPSDSEIAHIHSLLAQPTSRFIQLSEQIAELETERATLKSFIDSHRALLSPIRRVPVEILHRVFLECLPNRGNCVMSTREAPLLLTRVCSGWRRLVQSSPALWSSLHIHLPTQSSNSVSVALSEKITRRLEGVKYWLAFANQCPLSLSVSSTRWRGQELMDILISHAHHWAHFAIQGPPNVLMPLQRLTLDQVPQLESVLVQPTHGDSDDGTLVPHGYLTSWESVHLLQAPHLRRVVLFDIPLGILPQRWENIVDLAVERVWSITTSNAVEILSLCVKLAFFRLWVREDHDESDDPHKQMRVEHRSLVVFHLILVGSIDITLQELSQALALPKLQDFRCQAHGSRHRNIANSLEPLGALLVNSRELDICEVDADIYPNRDSLLEFLHMVPEQLHVLMLTSEHSVWSSSRALVDNQVLKAFFPTDKGGYSALQSLEKIVFRNCTSFTELNLVDFLNARKETNNKLRRLQVHWTRERSFGIADQVRQSQGNIEVELIYPPEPDLQKITSPWQGLEDLYALGWDC</sequence>
<reference evidence="1" key="1">
    <citation type="submission" date="2020-05" db="EMBL/GenBank/DDBJ databases">
        <title>Mycena genomes resolve the evolution of fungal bioluminescence.</title>
        <authorList>
            <person name="Tsai I.J."/>
        </authorList>
    </citation>
    <scope>NUCLEOTIDE SEQUENCE</scope>
    <source>
        <strain evidence="1">171206Taipei</strain>
    </source>
</reference>
<dbReference type="AlphaFoldDB" id="A0A8H6S6V9"/>
<gene>
    <name evidence="1" type="ORF">MIND_01189300</name>
</gene>
<dbReference type="GeneID" id="59350920"/>
<proteinExistence type="predicted"/>
<evidence type="ECO:0000313" key="2">
    <source>
        <dbReference type="Proteomes" id="UP000636479"/>
    </source>
</evidence>
<evidence type="ECO:0000313" key="1">
    <source>
        <dbReference type="EMBL" id="KAF7292902.1"/>
    </source>
</evidence>
<organism evidence="1 2">
    <name type="scientific">Mycena indigotica</name>
    <dbReference type="NCBI Taxonomy" id="2126181"/>
    <lineage>
        <taxon>Eukaryota</taxon>
        <taxon>Fungi</taxon>
        <taxon>Dikarya</taxon>
        <taxon>Basidiomycota</taxon>
        <taxon>Agaricomycotina</taxon>
        <taxon>Agaricomycetes</taxon>
        <taxon>Agaricomycetidae</taxon>
        <taxon>Agaricales</taxon>
        <taxon>Marasmiineae</taxon>
        <taxon>Mycenaceae</taxon>
        <taxon>Mycena</taxon>
    </lineage>
</organism>